<gene>
    <name evidence="2" type="ORF">Glove_114g156</name>
</gene>
<feature type="compositionally biased region" description="Low complexity" evidence="1">
    <location>
        <begin position="84"/>
        <end position="94"/>
    </location>
</feature>
<keyword evidence="3" id="KW-1185">Reference proteome</keyword>
<organism evidence="2 3">
    <name type="scientific">Diversispora epigaea</name>
    <dbReference type="NCBI Taxonomy" id="1348612"/>
    <lineage>
        <taxon>Eukaryota</taxon>
        <taxon>Fungi</taxon>
        <taxon>Fungi incertae sedis</taxon>
        <taxon>Mucoromycota</taxon>
        <taxon>Glomeromycotina</taxon>
        <taxon>Glomeromycetes</taxon>
        <taxon>Diversisporales</taxon>
        <taxon>Diversisporaceae</taxon>
        <taxon>Diversispora</taxon>
    </lineage>
</organism>
<reference evidence="2 3" key="1">
    <citation type="submission" date="2018-08" db="EMBL/GenBank/DDBJ databases">
        <title>Genome and evolution of the arbuscular mycorrhizal fungus Diversispora epigaea (formerly Glomus versiforme) and its bacterial endosymbionts.</title>
        <authorList>
            <person name="Sun X."/>
            <person name="Fei Z."/>
            <person name="Harrison M."/>
        </authorList>
    </citation>
    <scope>NUCLEOTIDE SEQUENCE [LARGE SCALE GENOMIC DNA]</scope>
    <source>
        <strain evidence="2 3">IT104</strain>
    </source>
</reference>
<feature type="region of interest" description="Disordered" evidence="1">
    <location>
        <begin position="19"/>
        <end position="59"/>
    </location>
</feature>
<protein>
    <submittedName>
        <fullName evidence="2">Uncharacterized protein</fullName>
    </submittedName>
</protein>
<dbReference type="STRING" id="1348612.A0A397J149"/>
<evidence type="ECO:0000256" key="1">
    <source>
        <dbReference type="SAM" id="MobiDB-lite"/>
    </source>
</evidence>
<comment type="caution">
    <text evidence="2">The sequence shown here is derived from an EMBL/GenBank/DDBJ whole genome shotgun (WGS) entry which is preliminary data.</text>
</comment>
<feature type="region of interest" description="Disordered" evidence="1">
    <location>
        <begin position="79"/>
        <end position="116"/>
    </location>
</feature>
<evidence type="ECO:0000313" key="2">
    <source>
        <dbReference type="EMBL" id="RHZ82029.1"/>
    </source>
</evidence>
<name>A0A397J149_9GLOM</name>
<evidence type="ECO:0000313" key="3">
    <source>
        <dbReference type="Proteomes" id="UP000266861"/>
    </source>
</evidence>
<feature type="compositionally biased region" description="Basic and acidic residues" evidence="1">
    <location>
        <begin position="34"/>
        <end position="44"/>
    </location>
</feature>
<accession>A0A397J149</accession>
<proteinExistence type="predicted"/>
<feature type="compositionally biased region" description="Polar residues" evidence="1">
    <location>
        <begin position="45"/>
        <end position="59"/>
    </location>
</feature>
<dbReference type="AlphaFoldDB" id="A0A397J149"/>
<dbReference type="Proteomes" id="UP000266861">
    <property type="component" value="Unassembled WGS sequence"/>
</dbReference>
<sequence length="116" mass="12700">MNTIFGSVLRNNVSGHLRIAPGGRVASAGGSKKWKTENKDRKDNASSMAQTNSTSNLYSALTRPDTERLIFHPLSTTIEETNITPKPTKTTKTAPSPPPISEEAEEKKIKNMIAEY</sequence>
<dbReference type="EMBL" id="PQFF01000106">
    <property type="protein sequence ID" value="RHZ82029.1"/>
    <property type="molecule type" value="Genomic_DNA"/>
</dbReference>